<dbReference type="KEGG" id="erc:Ecym_7276"/>
<dbReference type="InterPro" id="IPR036420">
    <property type="entry name" value="BRCT_dom_sf"/>
</dbReference>
<feature type="domain" description="Fibronectin type-III" evidence="7">
    <location>
        <begin position="77"/>
        <end position="167"/>
    </location>
</feature>
<protein>
    <recommendedName>
        <fullName evidence="4">Chitin biosynthesis protein CHS5</fullName>
    </recommendedName>
</protein>
<comment type="similarity">
    <text evidence="3">Belongs to the CHS5 family.</text>
</comment>
<dbReference type="InterPro" id="IPR031669">
    <property type="entry name" value="Fn3_2"/>
</dbReference>
<dbReference type="STRING" id="931890.G8JWA3"/>
<dbReference type="GO" id="GO:0005802">
    <property type="term" value="C:trans-Golgi network"/>
    <property type="evidence" value="ECO:0007669"/>
    <property type="project" value="TreeGrafter"/>
</dbReference>
<dbReference type="PANTHER" id="PTHR47351">
    <property type="entry name" value="CHITIN BIOSYNTHESIS PROTEIN CHS5"/>
    <property type="match status" value="1"/>
</dbReference>
<evidence type="ECO:0000259" key="7">
    <source>
        <dbReference type="PROSITE" id="PS50853"/>
    </source>
</evidence>
<dbReference type="Pfam" id="PF16892">
    <property type="entry name" value="CHS5_N"/>
    <property type="match status" value="1"/>
</dbReference>
<dbReference type="Gene3D" id="2.60.40.10">
    <property type="entry name" value="Immunoglobulins"/>
    <property type="match status" value="1"/>
</dbReference>
<dbReference type="InterPro" id="IPR003961">
    <property type="entry name" value="FN3_dom"/>
</dbReference>
<evidence type="ECO:0000313" key="8">
    <source>
        <dbReference type="EMBL" id="AET41118.1"/>
    </source>
</evidence>
<evidence type="ECO:0000313" key="9">
    <source>
        <dbReference type="Proteomes" id="UP000006790"/>
    </source>
</evidence>
<feature type="compositionally biased region" description="Basic and acidic residues" evidence="5">
    <location>
        <begin position="357"/>
        <end position="371"/>
    </location>
</feature>
<dbReference type="EMBL" id="CP002503">
    <property type="protein sequence ID" value="AET41118.1"/>
    <property type="molecule type" value="Genomic_DNA"/>
</dbReference>
<keyword evidence="2" id="KW-0333">Golgi apparatus</keyword>
<dbReference type="Proteomes" id="UP000006790">
    <property type="component" value="Chromosome 7"/>
</dbReference>
<reference evidence="9" key="1">
    <citation type="journal article" date="2012" name="G3 (Bethesda)">
        <title>Pichia sorbitophila, an interspecies yeast hybrid reveals early steps of genome resolution following polyploidization.</title>
        <authorList>
            <person name="Leh Louis V."/>
            <person name="Despons L."/>
            <person name="Friedrich A."/>
            <person name="Martin T."/>
            <person name="Durrens P."/>
            <person name="Casaregola S."/>
            <person name="Neuveglise C."/>
            <person name="Fairhead C."/>
            <person name="Marck C."/>
            <person name="Cruz J.A."/>
            <person name="Straub M.L."/>
            <person name="Kugler V."/>
            <person name="Sacerdot C."/>
            <person name="Uzunov Z."/>
            <person name="Thierry A."/>
            <person name="Weiss S."/>
            <person name="Bleykasten C."/>
            <person name="De Montigny J."/>
            <person name="Jacques N."/>
            <person name="Jung P."/>
            <person name="Lemaire M."/>
            <person name="Mallet S."/>
            <person name="Morel G."/>
            <person name="Richard G.F."/>
            <person name="Sarkar A."/>
            <person name="Savel G."/>
            <person name="Schacherer J."/>
            <person name="Seret M.L."/>
            <person name="Talla E."/>
            <person name="Samson G."/>
            <person name="Jubin C."/>
            <person name="Poulain J."/>
            <person name="Vacherie B."/>
            <person name="Barbe V."/>
            <person name="Pelletier E."/>
            <person name="Sherman D.J."/>
            <person name="Westhof E."/>
            <person name="Weissenbach J."/>
            <person name="Baret P.V."/>
            <person name="Wincker P."/>
            <person name="Gaillardin C."/>
            <person name="Dujon B."/>
            <person name="Souciet J.L."/>
        </authorList>
    </citation>
    <scope>NUCLEOTIDE SEQUENCE [LARGE SCALE GENOMIC DNA]</scope>
    <source>
        <strain evidence="9">CBS 270.75 / DBVPG 7215 / KCTC 17166 / NRRL Y-17582</strain>
    </source>
</reference>
<feature type="compositionally biased region" description="Polar residues" evidence="5">
    <location>
        <begin position="566"/>
        <end position="578"/>
    </location>
</feature>
<feature type="region of interest" description="Disordered" evidence="5">
    <location>
        <begin position="462"/>
        <end position="593"/>
    </location>
</feature>
<comment type="subcellular location">
    <subcellularLocation>
        <location evidence="1">Golgi apparatus</location>
    </subcellularLocation>
</comment>
<dbReference type="OrthoDB" id="245697at2759"/>
<dbReference type="GO" id="GO:0046983">
    <property type="term" value="F:protein dimerization activity"/>
    <property type="evidence" value="ECO:0007669"/>
    <property type="project" value="InterPro"/>
</dbReference>
<name>G8JWA3_ERECY</name>
<dbReference type="PANTHER" id="PTHR47351:SF1">
    <property type="entry name" value="CHITIN BIOSYNTHESIS PROTEIN CHS5"/>
    <property type="match status" value="1"/>
</dbReference>
<dbReference type="InterPro" id="IPR013783">
    <property type="entry name" value="Ig-like_fold"/>
</dbReference>
<feature type="compositionally biased region" description="Basic and acidic residues" evidence="5">
    <location>
        <begin position="463"/>
        <end position="490"/>
    </location>
</feature>
<dbReference type="eggNOG" id="KOG1181">
    <property type="taxonomic scope" value="Eukaryota"/>
</dbReference>
<dbReference type="InterPro" id="IPR031673">
    <property type="entry name" value="Chs5_N"/>
</dbReference>
<evidence type="ECO:0000256" key="1">
    <source>
        <dbReference type="ARBA" id="ARBA00004555"/>
    </source>
</evidence>
<feature type="domain" description="BRCT" evidence="6">
    <location>
        <begin position="165"/>
        <end position="259"/>
    </location>
</feature>
<keyword evidence="9" id="KW-1185">Reference proteome</keyword>
<feature type="compositionally biased region" description="Basic and acidic residues" evidence="5">
    <location>
        <begin position="500"/>
        <end position="530"/>
    </location>
</feature>
<accession>G8JWA3</accession>
<evidence type="ECO:0000256" key="5">
    <source>
        <dbReference type="SAM" id="MobiDB-lite"/>
    </source>
</evidence>
<feature type="region of interest" description="Disordered" evidence="5">
    <location>
        <begin position="276"/>
        <end position="371"/>
    </location>
</feature>
<evidence type="ECO:0000259" key="6">
    <source>
        <dbReference type="PROSITE" id="PS50172"/>
    </source>
</evidence>
<dbReference type="GO" id="GO:0006355">
    <property type="term" value="P:regulation of DNA-templated transcription"/>
    <property type="evidence" value="ECO:0007669"/>
    <property type="project" value="EnsemblFungi"/>
</dbReference>
<dbReference type="Gene3D" id="3.40.50.10190">
    <property type="entry name" value="BRCT domain"/>
    <property type="match status" value="1"/>
</dbReference>
<dbReference type="Gene3D" id="6.20.120.50">
    <property type="match status" value="1"/>
</dbReference>
<evidence type="ECO:0000256" key="2">
    <source>
        <dbReference type="ARBA" id="ARBA00023034"/>
    </source>
</evidence>
<dbReference type="GeneID" id="11469526"/>
<dbReference type="AlphaFoldDB" id="G8JWA3"/>
<dbReference type="SUPFAM" id="SSF49265">
    <property type="entry name" value="Fibronectin type III"/>
    <property type="match status" value="1"/>
</dbReference>
<dbReference type="GO" id="GO:0034044">
    <property type="term" value="C:exomer complex"/>
    <property type="evidence" value="ECO:0007669"/>
    <property type="project" value="EnsemblFungi"/>
</dbReference>
<dbReference type="InterPro" id="IPR036116">
    <property type="entry name" value="FN3_sf"/>
</dbReference>
<dbReference type="GO" id="GO:0030476">
    <property type="term" value="P:ascospore wall assembly"/>
    <property type="evidence" value="ECO:0007669"/>
    <property type="project" value="EnsemblFungi"/>
</dbReference>
<dbReference type="Pfam" id="PF00533">
    <property type="entry name" value="BRCT"/>
    <property type="match status" value="1"/>
</dbReference>
<dbReference type="SUPFAM" id="SSF52113">
    <property type="entry name" value="BRCT domain"/>
    <property type="match status" value="1"/>
</dbReference>
<dbReference type="PROSITE" id="PS50853">
    <property type="entry name" value="FN3"/>
    <property type="match status" value="1"/>
</dbReference>
<feature type="compositionally biased region" description="Basic residues" evidence="5">
    <location>
        <begin position="580"/>
        <end position="593"/>
    </location>
</feature>
<dbReference type="RefSeq" id="XP_003647935.1">
    <property type="nucleotide sequence ID" value="XM_003647887.1"/>
</dbReference>
<sequence>MSIEVSLTVGKLDASLALLTTQNHHVIEFPTVLLPDNVKAGSIVKIQVTEDLEQEAQERLRFAKIQDKILAKYGTHEPKAPKLRLVNVTQTSCVLEWDALEIGSSQLLSLVLFKQDSRALNIPNPMNSTSTKISGLSIDTDYEFQLKMSTTSGKFWSNQLKVRTHKMTDMSGITVCLGPLVKSGDVTKEHMEVSLKAIGAKPLQKRVSLDTTHFVCNDAQSDDKELARAKNGNIPVVRPEWIRACELEKRIVGVRGFYLDVDSSTLESYRFVDKGGADSAKQLPGLPETSVEKAGPSEVKQDLGSTADTNEHAEPSENEEDEEEEAEEEEAEEEAADVESVSLKDEAPFDDDVETVSLKDAEREDHKPVEGMREALVVDLGDENKGNGLDDSETEAAIIPDQQSNVEITNNLNVQKSTDKPVDTTDTSKVFIEDTGTTIVELKDKLVEKENNVLPPISQESKVTIKDLKHESKHEIVTDEINRNNEKSAPVEKPLVIEDSELKTSESHAEGDVLDADAKKTPASIDRAKDSDDDTIQLPEETGSKDATGTDDSKTSNINEEALAPTASNTSSIVSTHAGNKNKKYRKKKGKKW</sequence>
<dbReference type="PROSITE" id="PS50172">
    <property type="entry name" value="BRCT"/>
    <property type="match status" value="1"/>
</dbReference>
<dbReference type="GO" id="GO:0000282">
    <property type="term" value="P:cellular bud site selection"/>
    <property type="evidence" value="ECO:0007669"/>
    <property type="project" value="EnsemblFungi"/>
</dbReference>
<dbReference type="InterPro" id="IPR052827">
    <property type="entry name" value="CHS_Export/Cell_Fusion_Reg"/>
</dbReference>
<dbReference type="HOGENOM" id="CLU_019904_3_1_1"/>
<dbReference type="SMART" id="SM00292">
    <property type="entry name" value="BRCT"/>
    <property type="match status" value="1"/>
</dbReference>
<dbReference type="FunFam" id="3.40.50.10190:FF:000077">
    <property type="entry name" value="Chitin biosynthesis protein CHS5"/>
    <property type="match status" value="1"/>
</dbReference>
<feature type="compositionally biased region" description="Acidic residues" evidence="5">
    <location>
        <begin position="316"/>
        <end position="337"/>
    </location>
</feature>
<organism evidence="8 9">
    <name type="scientific">Eremothecium cymbalariae (strain CBS 270.75 / DBVPG 7215 / KCTC 17166 / NRRL Y-17582)</name>
    <name type="common">Yeast</name>
    <dbReference type="NCBI Taxonomy" id="931890"/>
    <lineage>
        <taxon>Eukaryota</taxon>
        <taxon>Fungi</taxon>
        <taxon>Dikarya</taxon>
        <taxon>Ascomycota</taxon>
        <taxon>Saccharomycotina</taxon>
        <taxon>Saccharomycetes</taxon>
        <taxon>Saccharomycetales</taxon>
        <taxon>Saccharomycetaceae</taxon>
        <taxon>Eremothecium</taxon>
    </lineage>
</organism>
<dbReference type="GO" id="GO:0031267">
    <property type="term" value="F:small GTPase binding"/>
    <property type="evidence" value="ECO:0007669"/>
    <property type="project" value="EnsemblFungi"/>
</dbReference>
<gene>
    <name evidence="8" type="ordered locus">Ecym_7276</name>
</gene>
<dbReference type="CDD" id="cd00063">
    <property type="entry name" value="FN3"/>
    <property type="match status" value="1"/>
</dbReference>
<dbReference type="GO" id="GO:0006893">
    <property type="term" value="P:Golgi to plasma membrane transport"/>
    <property type="evidence" value="ECO:0007669"/>
    <property type="project" value="EnsemblFungi"/>
</dbReference>
<evidence type="ECO:0000256" key="3">
    <source>
        <dbReference type="ARBA" id="ARBA00060872"/>
    </source>
</evidence>
<dbReference type="Pfam" id="PF16893">
    <property type="entry name" value="fn3_2"/>
    <property type="match status" value="1"/>
</dbReference>
<evidence type="ECO:0000256" key="4">
    <source>
        <dbReference type="ARBA" id="ARBA00071189"/>
    </source>
</evidence>
<dbReference type="CDD" id="cd13945">
    <property type="entry name" value="Chs5_N"/>
    <property type="match status" value="1"/>
</dbReference>
<dbReference type="InParanoid" id="G8JWA3"/>
<proteinExistence type="inferred from homology"/>
<dbReference type="GO" id="GO:0000747">
    <property type="term" value="P:conjugation with cellular fusion"/>
    <property type="evidence" value="ECO:0007669"/>
    <property type="project" value="EnsemblFungi"/>
</dbReference>
<dbReference type="InterPro" id="IPR001357">
    <property type="entry name" value="BRCT_dom"/>
</dbReference>
<dbReference type="GO" id="GO:0006032">
    <property type="term" value="P:chitin catabolic process"/>
    <property type="evidence" value="ECO:0007669"/>
    <property type="project" value="EnsemblFungi"/>
</dbReference>